<sequence>MPRWPRPPLAVIAGDGATEEVTPMASYLGSAIGPRQGPWWPAGQIGGGDTGNRWHGLRAWRMGAPSDH</sequence>
<protein>
    <submittedName>
        <fullName evidence="1">Uncharacterized protein</fullName>
    </submittedName>
</protein>
<organism evidence="1 2">
    <name type="scientific">Oryza meyeriana var. granulata</name>
    <dbReference type="NCBI Taxonomy" id="110450"/>
    <lineage>
        <taxon>Eukaryota</taxon>
        <taxon>Viridiplantae</taxon>
        <taxon>Streptophyta</taxon>
        <taxon>Embryophyta</taxon>
        <taxon>Tracheophyta</taxon>
        <taxon>Spermatophyta</taxon>
        <taxon>Magnoliopsida</taxon>
        <taxon>Liliopsida</taxon>
        <taxon>Poales</taxon>
        <taxon>Poaceae</taxon>
        <taxon>BOP clade</taxon>
        <taxon>Oryzoideae</taxon>
        <taxon>Oryzeae</taxon>
        <taxon>Oryzinae</taxon>
        <taxon>Oryza</taxon>
        <taxon>Oryza meyeriana</taxon>
    </lineage>
</organism>
<comment type="caution">
    <text evidence="1">The sequence shown here is derived from an EMBL/GenBank/DDBJ whole genome shotgun (WGS) entry which is preliminary data.</text>
</comment>
<dbReference type="Proteomes" id="UP000479710">
    <property type="component" value="Unassembled WGS sequence"/>
</dbReference>
<dbReference type="AlphaFoldDB" id="A0A6G1CWS2"/>
<proteinExistence type="predicted"/>
<reference evidence="1 2" key="1">
    <citation type="submission" date="2019-11" db="EMBL/GenBank/DDBJ databases">
        <title>Whole genome sequence of Oryza granulata.</title>
        <authorList>
            <person name="Li W."/>
        </authorList>
    </citation>
    <scope>NUCLEOTIDE SEQUENCE [LARGE SCALE GENOMIC DNA]</scope>
    <source>
        <strain evidence="2">cv. Menghai</strain>
        <tissue evidence="1">Leaf</tissue>
    </source>
</reference>
<dbReference type="EMBL" id="SPHZ02000008">
    <property type="protein sequence ID" value="KAF0904590.1"/>
    <property type="molecule type" value="Genomic_DNA"/>
</dbReference>
<name>A0A6G1CWS2_9ORYZ</name>
<keyword evidence="2" id="KW-1185">Reference proteome</keyword>
<gene>
    <name evidence="1" type="ORF">E2562_035689</name>
</gene>
<accession>A0A6G1CWS2</accession>
<evidence type="ECO:0000313" key="1">
    <source>
        <dbReference type="EMBL" id="KAF0904590.1"/>
    </source>
</evidence>
<evidence type="ECO:0000313" key="2">
    <source>
        <dbReference type="Proteomes" id="UP000479710"/>
    </source>
</evidence>